<keyword evidence="3" id="KW-1185">Reference proteome</keyword>
<dbReference type="OrthoDB" id="5395390at2759"/>
<reference evidence="2" key="1">
    <citation type="journal article" date="2020" name="Stud. Mycol.">
        <title>101 Dothideomycetes genomes: a test case for predicting lifestyles and emergence of pathogens.</title>
        <authorList>
            <person name="Haridas S."/>
            <person name="Albert R."/>
            <person name="Binder M."/>
            <person name="Bloem J."/>
            <person name="Labutti K."/>
            <person name="Salamov A."/>
            <person name="Andreopoulos B."/>
            <person name="Baker S."/>
            <person name="Barry K."/>
            <person name="Bills G."/>
            <person name="Bluhm B."/>
            <person name="Cannon C."/>
            <person name="Castanera R."/>
            <person name="Culley D."/>
            <person name="Daum C."/>
            <person name="Ezra D."/>
            <person name="Gonzalez J."/>
            <person name="Henrissat B."/>
            <person name="Kuo A."/>
            <person name="Liang C."/>
            <person name="Lipzen A."/>
            <person name="Lutzoni F."/>
            <person name="Magnuson J."/>
            <person name="Mondo S."/>
            <person name="Nolan M."/>
            <person name="Ohm R."/>
            <person name="Pangilinan J."/>
            <person name="Park H.-J."/>
            <person name="Ramirez L."/>
            <person name="Alfaro M."/>
            <person name="Sun H."/>
            <person name="Tritt A."/>
            <person name="Yoshinaga Y."/>
            <person name="Zwiers L.-H."/>
            <person name="Turgeon B."/>
            <person name="Goodwin S."/>
            <person name="Spatafora J."/>
            <person name="Crous P."/>
            <person name="Grigoriev I."/>
        </authorList>
    </citation>
    <scope>NUCLEOTIDE SEQUENCE</scope>
    <source>
        <strain evidence="2">CBS 109.77</strain>
    </source>
</reference>
<dbReference type="PANTHER" id="PTHR34755">
    <property type="entry name" value="SERINE/ARGININE REPETITIVE MATRIX PROTEIN 3-RELATED"/>
    <property type="match status" value="1"/>
</dbReference>
<protein>
    <submittedName>
        <fullName evidence="2">Uncharacterized protein</fullName>
    </submittedName>
</protein>
<sequence length="727" mass="83733">MAVSLKRKRGAISYREPSTDEDISTDSDQELRPRQKHATPQRRSARSQRAEQPLPRRPRRDTSRAEAVATDPIKLRGRQNVSYRDPSTDEEDEEDSDGDFEAEEIVAPQRKSRIRAAPSPRTQREKKSRGRVSKALGAPMKRRSTPQEIAEPPREIVSDGNIPAWNSLPYHVLLQIFVYAAHPLHDENMTPTKSISWLVQMARMCFAFTKPALTALYRNPPIFAVKQNRKALVHHLISPPSGAHENYPVMVKRLELDATKMSSLTDATHSAADLTALLSSLTTLRDIDIFDPIDKPPYRSRLKTIRRWHYPSELFEALEQNQVRLRSWRWNSIFCPQGPLWMKEVHMRGAFQSLREVTISKYHPDLSRKPDDVQPTTEELLGSALAALPNLRSLIFENCLAVNERLLPLLPSNLVSLNMTNCRDLISDSLQAFLVTHGARLEELVLNHDQSLDLSFLVDLKQTCPRLEVLRMDMTYYSSLVMSSDNEPLWDELLKEGEIPSWPSTLRVIELEHIRNWISITGATSFFSSLIDSAEDLPWLRELTILTMVDIDWRKRAEFRKKWTARFQDVFAQRAVPPNPHLVSLRAFREWKTQPDSEETSVTEKNDSFLEDAPKKMTEAETEENDSDVPLLPHRKQNEKWNSRRLRTRGKASPSYDESSSDESGSDDSSDSEEPRFIQGKCHTVMFRIDNFRPREHKFDEGDFLDTERSGDEDWDGNDVVEDEYAW</sequence>
<feature type="region of interest" description="Disordered" evidence="1">
    <location>
        <begin position="698"/>
        <end position="727"/>
    </location>
</feature>
<gene>
    <name evidence="2" type="ORF">K505DRAFT_248899</name>
</gene>
<feature type="compositionally biased region" description="Basic residues" evidence="1">
    <location>
        <begin position="1"/>
        <end position="10"/>
    </location>
</feature>
<feature type="compositionally biased region" description="Acidic residues" evidence="1">
    <location>
        <begin position="659"/>
        <end position="672"/>
    </location>
</feature>
<feature type="region of interest" description="Disordered" evidence="1">
    <location>
        <begin position="1"/>
        <end position="153"/>
    </location>
</feature>
<feature type="compositionally biased region" description="Acidic residues" evidence="1">
    <location>
        <begin position="88"/>
        <end position="104"/>
    </location>
</feature>
<evidence type="ECO:0000313" key="2">
    <source>
        <dbReference type="EMBL" id="KAF2791461.1"/>
    </source>
</evidence>
<dbReference type="InterPro" id="IPR032675">
    <property type="entry name" value="LRR_dom_sf"/>
</dbReference>
<dbReference type="EMBL" id="MU002018">
    <property type="protein sequence ID" value="KAF2791461.1"/>
    <property type="molecule type" value="Genomic_DNA"/>
</dbReference>
<feature type="compositionally biased region" description="Basic and acidic residues" evidence="1">
    <location>
        <begin position="602"/>
        <end position="619"/>
    </location>
</feature>
<accession>A0A6A6X5E1</accession>
<dbReference type="PANTHER" id="PTHR34755:SF4">
    <property type="entry name" value="F-BOX DOMAIN-CONTAINING PROTEIN"/>
    <property type="match status" value="1"/>
</dbReference>
<evidence type="ECO:0000313" key="3">
    <source>
        <dbReference type="Proteomes" id="UP000799757"/>
    </source>
</evidence>
<feature type="compositionally biased region" description="Acidic residues" evidence="1">
    <location>
        <begin position="713"/>
        <end position="727"/>
    </location>
</feature>
<dbReference type="Gene3D" id="3.80.10.10">
    <property type="entry name" value="Ribonuclease Inhibitor"/>
    <property type="match status" value="1"/>
</dbReference>
<feature type="compositionally biased region" description="Basic and acidic residues" evidence="1">
    <location>
        <begin position="698"/>
        <end position="712"/>
    </location>
</feature>
<dbReference type="AlphaFoldDB" id="A0A6A6X5E1"/>
<dbReference type="InterPro" id="IPR052109">
    <property type="entry name" value="SRRM_Domain-Containing"/>
</dbReference>
<feature type="region of interest" description="Disordered" evidence="1">
    <location>
        <begin position="594"/>
        <end position="680"/>
    </location>
</feature>
<dbReference type="SUPFAM" id="SSF52047">
    <property type="entry name" value="RNI-like"/>
    <property type="match status" value="1"/>
</dbReference>
<evidence type="ECO:0000256" key="1">
    <source>
        <dbReference type="SAM" id="MobiDB-lite"/>
    </source>
</evidence>
<feature type="compositionally biased region" description="Acidic residues" evidence="1">
    <location>
        <begin position="19"/>
        <end position="28"/>
    </location>
</feature>
<feature type="compositionally biased region" description="Basic residues" evidence="1">
    <location>
        <begin position="34"/>
        <end position="46"/>
    </location>
</feature>
<proteinExistence type="predicted"/>
<organism evidence="2 3">
    <name type="scientific">Melanomma pulvis-pyrius CBS 109.77</name>
    <dbReference type="NCBI Taxonomy" id="1314802"/>
    <lineage>
        <taxon>Eukaryota</taxon>
        <taxon>Fungi</taxon>
        <taxon>Dikarya</taxon>
        <taxon>Ascomycota</taxon>
        <taxon>Pezizomycotina</taxon>
        <taxon>Dothideomycetes</taxon>
        <taxon>Pleosporomycetidae</taxon>
        <taxon>Pleosporales</taxon>
        <taxon>Melanommataceae</taxon>
        <taxon>Melanomma</taxon>
    </lineage>
</organism>
<name>A0A6A6X5E1_9PLEO</name>
<dbReference type="Proteomes" id="UP000799757">
    <property type="component" value="Unassembled WGS sequence"/>
</dbReference>